<dbReference type="Pfam" id="PF19867">
    <property type="entry name" value="DUF6340"/>
    <property type="match status" value="1"/>
</dbReference>
<dbReference type="EMBL" id="AMGM01000003">
    <property type="protein sequence ID" value="EKB51006.1"/>
    <property type="molecule type" value="Genomic_DNA"/>
</dbReference>
<reference evidence="1 2" key="1">
    <citation type="journal article" date="2012" name="J. Bacteriol.">
        <title>Draft Genome Sequence of Cecembia lonarensis Strain LW9T, Isolated from Lonar Lake, a Haloalkaline Lake in India.</title>
        <authorList>
            <person name="Shivaji S."/>
            <person name="Ara S."/>
            <person name="Singh A."/>
            <person name="Pinnaka A.K."/>
        </authorList>
    </citation>
    <scope>NUCLEOTIDE SEQUENCE [LARGE SCALE GENOMIC DNA]</scope>
    <source>
        <strain evidence="1 2">LW9</strain>
    </source>
</reference>
<organism evidence="1 2">
    <name type="scientific">Cecembia lonarensis (strain CCUG 58316 / KCTC 22772 / LW9)</name>
    <dbReference type="NCBI Taxonomy" id="1225176"/>
    <lineage>
        <taxon>Bacteria</taxon>
        <taxon>Pseudomonadati</taxon>
        <taxon>Bacteroidota</taxon>
        <taxon>Cytophagia</taxon>
        <taxon>Cytophagales</taxon>
        <taxon>Cyclobacteriaceae</taxon>
        <taxon>Cecembia</taxon>
    </lineage>
</organism>
<evidence type="ECO:0000313" key="2">
    <source>
        <dbReference type="Proteomes" id="UP000004478"/>
    </source>
</evidence>
<proteinExistence type="predicted"/>
<comment type="caution">
    <text evidence="1">The sequence shown here is derived from an EMBL/GenBank/DDBJ whole genome shotgun (WGS) entry which is preliminary data.</text>
</comment>
<evidence type="ECO:0000313" key="1">
    <source>
        <dbReference type="EMBL" id="EKB51006.1"/>
    </source>
</evidence>
<accession>K1L8H4</accession>
<sequence>MASAEITVPNHIQRLLLVDRTAPSNEGVAIIQGILTGEAPFEVRNAAEATLTTVQQELNQSPRYEVIRSRERLRGGLFSQTFPSPLTWAQIDDLCSEYQTDAVLVLEKFSSDFVVTDKRQLVKVTQGTGRDAKQVEVMGVYGEFL</sequence>
<dbReference type="AlphaFoldDB" id="K1L8H4"/>
<name>K1L8H4_CECL9</name>
<dbReference type="Proteomes" id="UP000004478">
    <property type="component" value="Unassembled WGS sequence"/>
</dbReference>
<keyword evidence="2" id="KW-1185">Reference proteome</keyword>
<dbReference type="InterPro" id="IPR045921">
    <property type="entry name" value="DUF6340"/>
</dbReference>
<protein>
    <submittedName>
        <fullName evidence="1">Uncharacterized protein</fullName>
    </submittedName>
</protein>
<gene>
    <name evidence="1" type="ORF">B879_00293</name>
</gene>